<feature type="compositionally biased region" description="Basic and acidic residues" evidence="1">
    <location>
        <begin position="34"/>
        <end position="43"/>
    </location>
</feature>
<organism evidence="2 3">
    <name type="scientific">Takifugu flavidus</name>
    <name type="common">sansaifugu</name>
    <dbReference type="NCBI Taxonomy" id="433684"/>
    <lineage>
        <taxon>Eukaryota</taxon>
        <taxon>Metazoa</taxon>
        <taxon>Chordata</taxon>
        <taxon>Craniata</taxon>
        <taxon>Vertebrata</taxon>
        <taxon>Euteleostomi</taxon>
        <taxon>Actinopterygii</taxon>
        <taxon>Neopterygii</taxon>
        <taxon>Teleostei</taxon>
        <taxon>Neoteleostei</taxon>
        <taxon>Acanthomorphata</taxon>
        <taxon>Eupercaria</taxon>
        <taxon>Tetraodontiformes</taxon>
        <taxon>Tetradontoidea</taxon>
        <taxon>Tetraodontidae</taxon>
        <taxon>Takifugu</taxon>
    </lineage>
</organism>
<dbReference type="AlphaFoldDB" id="A0A5C6MTX6"/>
<proteinExistence type="predicted"/>
<evidence type="ECO:0000313" key="2">
    <source>
        <dbReference type="EMBL" id="TWW58734.1"/>
    </source>
</evidence>
<evidence type="ECO:0000313" key="3">
    <source>
        <dbReference type="Proteomes" id="UP000324091"/>
    </source>
</evidence>
<sequence>MVLPVLSSFPIFHVFPLTRRFPVVEFEAPVGDDDPVRPEERKPAPKSGTHPNPVGSSTQDCVGGGGTGGIFQDFWGSPPDASDIDKMIPSVGQLMEALRVKMKERKVLTEELAALATPVSEKA</sequence>
<dbReference type="Proteomes" id="UP000324091">
    <property type="component" value="Chromosome 6"/>
</dbReference>
<evidence type="ECO:0000256" key="1">
    <source>
        <dbReference type="SAM" id="MobiDB-lite"/>
    </source>
</evidence>
<keyword evidence="3" id="KW-1185">Reference proteome</keyword>
<gene>
    <name evidence="2" type="ORF">D4764_06G0002640</name>
</gene>
<name>A0A5C6MTX6_9TELE</name>
<reference evidence="2 3" key="1">
    <citation type="submission" date="2019-04" db="EMBL/GenBank/DDBJ databases">
        <title>Chromosome genome assembly for Takifugu flavidus.</title>
        <authorList>
            <person name="Xiao S."/>
        </authorList>
    </citation>
    <scope>NUCLEOTIDE SEQUENCE [LARGE SCALE GENOMIC DNA]</scope>
    <source>
        <strain evidence="2">HTHZ2018</strain>
        <tissue evidence="2">Muscle</tissue>
    </source>
</reference>
<dbReference type="EMBL" id="RHFK02000019">
    <property type="protein sequence ID" value="TWW58734.1"/>
    <property type="molecule type" value="Genomic_DNA"/>
</dbReference>
<accession>A0A5C6MTX6</accession>
<feature type="region of interest" description="Disordered" evidence="1">
    <location>
        <begin position="28"/>
        <end position="75"/>
    </location>
</feature>
<protein>
    <submittedName>
        <fullName evidence="2">Uncharacterized protein</fullName>
    </submittedName>
</protein>
<comment type="caution">
    <text evidence="2">The sequence shown here is derived from an EMBL/GenBank/DDBJ whole genome shotgun (WGS) entry which is preliminary data.</text>
</comment>